<dbReference type="Pfam" id="PF00128">
    <property type="entry name" value="Alpha-amylase"/>
    <property type="match status" value="1"/>
</dbReference>
<dbReference type="InterPro" id="IPR017853">
    <property type="entry name" value="GH"/>
</dbReference>
<feature type="domain" description="Glycosyl hydrolase family 13 catalytic" evidence="4">
    <location>
        <begin position="28"/>
        <end position="412"/>
    </location>
</feature>
<evidence type="ECO:0000256" key="1">
    <source>
        <dbReference type="ARBA" id="ARBA00008061"/>
    </source>
</evidence>
<dbReference type="SMART" id="SM00642">
    <property type="entry name" value="Aamy"/>
    <property type="match status" value="1"/>
</dbReference>
<dbReference type="Gene3D" id="3.20.20.80">
    <property type="entry name" value="Glycosidases"/>
    <property type="match status" value="1"/>
</dbReference>
<accession>A0A6J4TBM5</accession>
<dbReference type="InterPro" id="IPR006047">
    <property type="entry name" value="GH13_cat_dom"/>
</dbReference>
<dbReference type="EC" id="3.2.1.20" evidence="5"/>
<evidence type="ECO:0000256" key="3">
    <source>
        <dbReference type="ARBA" id="ARBA00023295"/>
    </source>
</evidence>
<gene>
    <name evidence="5" type="ORF">AVDCRST_MAG31-1436</name>
</gene>
<dbReference type="CDD" id="cd11330">
    <property type="entry name" value="AmyAc_OligoGlu"/>
    <property type="match status" value="1"/>
</dbReference>
<evidence type="ECO:0000256" key="2">
    <source>
        <dbReference type="ARBA" id="ARBA00022801"/>
    </source>
</evidence>
<name>A0A6J4TBM5_9SPHN</name>
<protein>
    <submittedName>
        <fullName evidence="5">GH13_23 / GH13_40 / GH13_31 / GH13_17 / GH13_ 30 / GH13 / GH13_29 / GH13_35 / GH13_16 / GH13_36 / G H13_20 / GH13_4 / GH13_2 / GH13_1 / GH13_37</fullName>
        <ecNumber evidence="5">3.2.1.20</ecNumber>
    </submittedName>
</protein>
<evidence type="ECO:0000259" key="4">
    <source>
        <dbReference type="SMART" id="SM00642"/>
    </source>
</evidence>
<dbReference type="GO" id="GO:0004556">
    <property type="term" value="F:alpha-amylase activity"/>
    <property type="evidence" value="ECO:0007669"/>
    <property type="project" value="TreeGrafter"/>
</dbReference>
<comment type="similarity">
    <text evidence="1">Belongs to the glycosyl hydrolase 13 family.</text>
</comment>
<dbReference type="SUPFAM" id="SSF51445">
    <property type="entry name" value="(Trans)glycosidases"/>
    <property type="match status" value="1"/>
</dbReference>
<dbReference type="EMBL" id="CADCWA010000101">
    <property type="protein sequence ID" value="CAA9518418.1"/>
    <property type="molecule type" value="Genomic_DNA"/>
</dbReference>
<sequence>MPHADAEPLERVRTATAEPWWKGAAIYQIYPRSFADSDGDGVGDLRGIAAHLDHVASLGVDCIWISPFYTSPMKDFGYDVADYRGVDPIFGSLADFDAVVARAHALGLKVLIDQVYSHSSDQHPWFVESRSGRDNLKADWYVWADPKPDGAPPNNWQSVFGGPSWTWDARREQYYHHNFLREQPQLDCRHPEVQEALLDITRFWLDRGVDGFRFDAINFMMCDPALRDNPPVPNPVKRTRPFDFQHHIHNQSQPEIALFLERLRGVIDSYGDRFALAEVGGEQALTEMHEYTAGQSRLHSAYGFDYLYAEALTPELVARTVEHWRDAPDVGWPSWAFENHDAPRAVSRWVAPEHREQFARTKMLLLASLRGSIILFQGEELGLTQVDVPFEKLQDPEAIANWPQTLSRDGVRTPMPWRGDARGHGFTRGEPWLPFGPDHARLAVDRQNADPRSQLSFTREVLALRRRTPALRWGRLVIREAAQRQLVFDRSYGGRTVRCTFNLGDAEIPLRRNDGALMTTGLVLADALGPYAALLEEIE</sequence>
<reference evidence="5" key="1">
    <citation type="submission" date="2020-02" db="EMBL/GenBank/DDBJ databases">
        <authorList>
            <person name="Meier V. D."/>
        </authorList>
    </citation>
    <scope>NUCLEOTIDE SEQUENCE</scope>
    <source>
        <strain evidence="5">AVDCRST_MAG31</strain>
    </source>
</reference>
<dbReference type="Gene3D" id="3.90.400.10">
    <property type="entry name" value="Oligo-1,6-glucosidase, Domain 2"/>
    <property type="match status" value="1"/>
</dbReference>
<dbReference type="PANTHER" id="PTHR10357">
    <property type="entry name" value="ALPHA-AMYLASE FAMILY MEMBER"/>
    <property type="match status" value="1"/>
</dbReference>
<dbReference type="InterPro" id="IPR045857">
    <property type="entry name" value="O16G_dom_2"/>
</dbReference>
<keyword evidence="2 5" id="KW-0378">Hydrolase</keyword>
<dbReference type="RefSeq" id="WP_294169395.1">
    <property type="nucleotide sequence ID" value="NZ_CADCWA010000101.1"/>
</dbReference>
<keyword evidence="3 5" id="KW-0326">Glycosidase</keyword>
<organism evidence="5">
    <name type="scientific">uncultured Sphingomonas sp</name>
    <dbReference type="NCBI Taxonomy" id="158754"/>
    <lineage>
        <taxon>Bacteria</taxon>
        <taxon>Pseudomonadati</taxon>
        <taxon>Pseudomonadota</taxon>
        <taxon>Alphaproteobacteria</taxon>
        <taxon>Sphingomonadales</taxon>
        <taxon>Sphingomonadaceae</taxon>
        <taxon>Sphingomonas</taxon>
        <taxon>environmental samples</taxon>
    </lineage>
</organism>
<dbReference type="FunFam" id="3.90.400.10:FF:000002">
    <property type="entry name" value="Sucrose isomerase"/>
    <property type="match status" value="1"/>
</dbReference>
<evidence type="ECO:0000313" key="5">
    <source>
        <dbReference type="EMBL" id="CAA9518418.1"/>
    </source>
</evidence>
<proteinExistence type="inferred from homology"/>
<dbReference type="PANTHER" id="PTHR10357:SF179">
    <property type="entry name" value="NEUTRAL AND BASIC AMINO ACID TRANSPORT PROTEIN RBAT"/>
    <property type="match status" value="1"/>
</dbReference>
<dbReference type="GO" id="GO:0004558">
    <property type="term" value="F:alpha-1,4-glucosidase activity"/>
    <property type="evidence" value="ECO:0007669"/>
    <property type="project" value="UniProtKB-EC"/>
</dbReference>
<dbReference type="AlphaFoldDB" id="A0A6J4TBM5"/>
<dbReference type="GO" id="GO:0009313">
    <property type="term" value="P:oligosaccharide catabolic process"/>
    <property type="evidence" value="ECO:0007669"/>
    <property type="project" value="TreeGrafter"/>
</dbReference>